<dbReference type="InterPro" id="IPR050214">
    <property type="entry name" value="Cys_Synth/Cystath_Beta-Synth"/>
</dbReference>
<comment type="cofactor">
    <cofactor evidence="1">
        <name>pyridoxal 5'-phosphate</name>
        <dbReference type="ChEBI" id="CHEBI:597326"/>
    </cofactor>
</comment>
<organism evidence="3">
    <name type="scientific">Thermofilum pendens</name>
    <dbReference type="NCBI Taxonomy" id="2269"/>
    <lineage>
        <taxon>Archaea</taxon>
        <taxon>Thermoproteota</taxon>
        <taxon>Thermoprotei</taxon>
        <taxon>Thermofilales</taxon>
        <taxon>Thermofilaceae</taxon>
        <taxon>Thermofilum</taxon>
    </lineage>
</organism>
<comment type="caution">
    <text evidence="3">The sequence shown here is derived from an EMBL/GenBank/DDBJ whole genome shotgun (WGS) entry which is preliminary data.</text>
</comment>
<dbReference type="PROSITE" id="PS00901">
    <property type="entry name" value="CYS_SYNTHASE"/>
    <property type="match status" value="1"/>
</dbReference>
<sequence>MFARDEKLERVIGLIADILRRGVVHCPSTPSEEELLLETLDFLGCRRPPCGEGAREYTLEELGFFEEISPPRFRVFQSTEELLYRNWPTPLVKLSSLSSGSQRVWAKLEFFNPFSMSVKDRIGWSMVSDFLARNPDTRVILYEATSTNTGMALAAMAAIKGFKAKLYLPATIQKASDTILRVMGAEVHRVPKTLTVEFVGEVDELAKREGGAHLNQFENNANFKVHLRYTAKELELQVREASLKLKGIVGGVGTSGHLSALSLYFKSRYGEGVGVYGAQPAPGTVIPGIRRVESGMKWLHYVKVDRVVDVHPDEAIEHAIRIARSEGLFVGLSSGAVVAAFEKLRAEGLTEEGDYVLVFPDHGFKYVEQFSAYLERRGG</sequence>
<dbReference type="SUPFAM" id="SSF53686">
    <property type="entry name" value="Tryptophan synthase beta subunit-like PLP-dependent enzymes"/>
    <property type="match status" value="1"/>
</dbReference>
<dbReference type="Pfam" id="PF00291">
    <property type="entry name" value="PALP"/>
    <property type="match status" value="1"/>
</dbReference>
<proteinExistence type="predicted"/>
<evidence type="ECO:0000313" key="3">
    <source>
        <dbReference type="EMBL" id="HHP04201.1"/>
    </source>
</evidence>
<name>A0A7J3X557_THEPE</name>
<dbReference type="Gene3D" id="3.40.50.1100">
    <property type="match status" value="2"/>
</dbReference>
<dbReference type="PANTHER" id="PTHR10314">
    <property type="entry name" value="CYSTATHIONINE BETA-SYNTHASE"/>
    <property type="match status" value="1"/>
</dbReference>
<dbReference type="InterPro" id="IPR001926">
    <property type="entry name" value="TrpB-like_PALP"/>
</dbReference>
<dbReference type="InterPro" id="IPR001216">
    <property type="entry name" value="P-phosphate_BS"/>
</dbReference>
<gene>
    <name evidence="3" type="ORF">ENM88_00450</name>
</gene>
<accession>A0A7J3X557</accession>
<dbReference type="InterPro" id="IPR036052">
    <property type="entry name" value="TrpB-like_PALP_sf"/>
</dbReference>
<reference evidence="3" key="1">
    <citation type="journal article" date="2020" name="mSystems">
        <title>Genome- and Community-Level Interaction Insights into Carbon Utilization and Element Cycling Functions of Hydrothermarchaeota in Hydrothermal Sediment.</title>
        <authorList>
            <person name="Zhou Z."/>
            <person name="Liu Y."/>
            <person name="Xu W."/>
            <person name="Pan J."/>
            <person name="Luo Z.H."/>
            <person name="Li M."/>
        </authorList>
    </citation>
    <scope>NUCLEOTIDE SEQUENCE [LARGE SCALE GENOMIC DNA]</scope>
    <source>
        <strain evidence="3">SpSt-1125</strain>
    </source>
</reference>
<evidence type="ECO:0000256" key="1">
    <source>
        <dbReference type="ARBA" id="ARBA00001933"/>
    </source>
</evidence>
<evidence type="ECO:0000259" key="2">
    <source>
        <dbReference type="Pfam" id="PF00291"/>
    </source>
</evidence>
<dbReference type="CDD" id="cd01561">
    <property type="entry name" value="CBS_like"/>
    <property type="match status" value="1"/>
</dbReference>
<protein>
    <submittedName>
        <fullName evidence="3">PLP-dependent cysteine synthase family protein</fullName>
    </submittedName>
</protein>
<dbReference type="EMBL" id="DRZM01000015">
    <property type="protein sequence ID" value="HHP04201.1"/>
    <property type="molecule type" value="Genomic_DNA"/>
</dbReference>
<dbReference type="GO" id="GO:0006535">
    <property type="term" value="P:cysteine biosynthetic process from serine"/>
    <property type="evidence" value="ECO:0007669"/>
    <property type="project" value="InterPro"/>
</dbReference>
<dbReference type="AlphaFoldDB" id="A0A7J3X557"/>
<feature type="domain" description="Tryptophan synthase beta chain-like PALP" evidence="2">
    <location>
        <begin position="86"/>
        <end position="361"/>
    </location>
</feature>